<dbReference type="FunFam" id="2.60.40.1180:FF:000007">
    <property type="entry name" value="Sucrose isomerase"/>
    <property type="match status" value="1"/>
</dbReference>
<keyword evidence="9" id="KW-1185">Reference proteome</keyword>
<dbReference type="PANTHER" id="PTHR10357:SF217">
    <property type="entry name" value="TREHALOSE-6-PHOSPHATE HYDROLASE"/>
    <property type="match status" value="1"/>
</dbReference>
<dbReference type="AlphaFoldDB" id="A0A1T4KHC3"/>
<dbReference type="GO" id="GO:0005993">
    <property type="term" value="P:trehalose catabolic process"/>
    <property type="evidence" value="ECO:0007669"/>
    <property type="project" value="InterPro"/>
</dbReference>
<organism evidence="8 9">
    <name type="scientific">Garciella nitratireducens DSM 15102</name>
    <dbReference type="NCBI Taxonomy" id="1121911"/>
    <lineage>
        <taxon>Bacteria</taxon>
        <taxon>Bacillati</taxon>
        <taxon>Bacillota</taxon>
        <taxon>Clostridia</taxon>
        <taxon>Eubacteriales</taxon>
        <taxon>Eubacteriaceae</taxon>
        <taxon>Garciella</taxon>
    </lineage>
</organism>
<keyword evidence="3" id="KW-0963">Cytoplasm</keyword>
<dbReference type="NCBIfam" id="TIGR02403">
    <property type="entry name" value="trehalose_treC"/>
    <property type="match status" value="1"/>
</dbReference>
<proteinExistence type="inferred from homology"/>
<comment type="subcellular location">
    <subcellularLocation>
        <location evidence="1">Cytoplasm</location>
    </subcellularLocation>
</comment>
<evidence type="ECO:0000256" key="5">
    <source>
        <dbReference type="ARBA" id="ARBA00023295"/>
    </source>
</evidence>
<dbReference type="Pfam" id="PF00128">
    <property type="entry name" value="Alpha-amylase"/>
    <property type="match status" value="1"/>
</dbReference>
<feature type="domain" description="Glycosyl hydrolase family 13 catalytic" evidence="7">
    <location>
        <begin position="11"/>
        <end position="412"/>
    </location>
</feature>
<evidence type="ECO:0000256" key="6">
    <source>
        <dbReference type="NCBIfam" id="TIGR02403"/>
    </source>
</evidence>
<evidence type="ECO:0000259" key="7">
    <source>
        <dbReference type="SMART" id="SM00642"/>
    </source>
</evidence>
<dbReference type="Proteomes" id="UP000196365">
    <property type="component" value="Unassembled WGS sequence"/>
</dbReference>
<dbReference type="OrthoDB" id="9805159at2"/>
<protein>
    <recommendedName>
        <fullName evidence="6">Alpha,alpha-phosphotrehalase</fullName>
        <ecNumber evidence="6">3.2.1.93</ecNumber>
    </recommendedName>
</protein>
<dbReference type="Pfam" id="PF23915">
    <property type="entry name" value="SusG_C"/>
    <property type="match status" value="1"/>
</dbReference>
<dbReference type="GO" id="GO:0004556">
    <property type="term" value="F:alpha-amylase activity"/>
    <property type="evidence" value="ECO:0007669"/>
    <property type="project" value="TreeGrafter"/>
</dbReference>
<evidence type="ECO:0000256" key="4">
    <source>
        <dbReference type="ARBA" id="ARBA00022801"/>
    </source>
</evidence>
<dbReference type="Gene3D" id="2.60.40.1180">
    <property type="entry name" value="Golgi alpha-mannosidase II"/>
    <property type="match status" value="1"/>
</dbReference>
<name>A0A1T4KHC3_9FIRM</name>
<accession>A0A1T4KHC3</accession>
<dbReference type="FunFam" id="3.20.20.80:FF:000014">
    <property type="entry name" value="Alpha,alpha-phosphotrehalase"/>
    <property type="match status" value="1"/>
</dbReference>
<dbReference type="InterPro" id="IPR006047">
    <property type="entry name" value="GH13_cat_dom"/>
</dbReference>
<dbReference type="InterPro" id="IPR045857">
    <property type="entry name" value="O16G_dom_2"/>
</dbReference>
<keyword evidence="4 8" id="KW-0378">Hydrolase</keyword>
<reference evidence="8 9" key="1">
    <citation type="submission" date="2017-02" db="EMBL/GenBank/DDBJ databases">
        <authorList>
            <person name="Peterson S.W."/>
        </authorList>
    </citation>
    <scope>NUCLEOTIDE SEQUENCE [LARGE SCALE GENOMIC DNA]</scope>
    <source>
        <strain evidence="8 9">DSM 15102</strain>
    </source>
</reference>
<dbReference type="FunFam" id="3.90.400.10:FF:000002">
    <property type="entry name" value="Sucrose isomerase"/>
    <property type="match status" value="1"/>
</dbReference>
<evidence type="ECO:0000256" key="3">
    <source>
        <dbReference type="ARBA" id="ARBA00022490"/>
    </source>
</evidence>
<dbReference type="InterPro" id="IPR013780">
    <property type="entry name" value="Glyco_hydro_b"/>
</dbReference>
<dbReference type="GO" id="GO:0005737">
    <property type="term" value="C:cytoplasm"/>
    <property type="evidence" value="ECO:0007669"/>
    <property type="project" value="UniProtKB-SubCell"/>
</dbReference>
<gene>
    <name evidence="8" type="ORF">SAMN02745973_00520</name>
</gene>
<dbReference type="InterPro" id="IPR017853">
    <property type="entry name" value="GH"/>
</dbReference>
<dbReference type="InterPro" id="IPR012769">
    <property type="entry name" value="Trehalose_TreC"/>
</dbReference>
<dbReference type="Gene3D" id="3.20.20.80">
    <property type="entry name" value="Glycosidases"/>
    <property type="match status" value="1"/>
</dbReference>
<dbReference type="CDD" id="cd11333">
    <property type="entry name" value="AmyAc_SI_OligoGlu_DGase"/>
    <property type="match status" value="1"/>
</dbReference>
<keyword evidence="5" id="KW-0326">Glycosidase</keyword>
<comment type="similarity">
    <text evidence="2">Belongs to the glycosyl hydrolase 13 family.</text>
</comment>
<dbReference type="Gene3D" id="3.90.400.10">
    <property type="entry name" value="Oligo-1,6-glucosidase, Domain 2"/>
    <property type="match status" value="1"/>
</dbReference>
<dbReference type="SMART" id="SM00642">
    <property type="entry name" value="Aamy"/>
    <property type="match status" value="1"/>
</dbReference>
<evidence type="ECO:0000256" key="1">
    <source>
        <dbReference type="ARBA" id="ARBA00004496"/>
    </source>
</evidence>
<dbReference type="InterPro" id="IPR056300">
    <property type="entry name" value="SusG-like_C"/>
</dbReference>
<dbReference type="EC" id="3.2.1.93" evidence="6"/>
<dbReference type="GO" id="GO:0008788">
    <property type="term" value="F:alpha,alpha-phosphotrehalase activity"/>
    <property type="evidence" value="ECO:0007669"/>
    <property type="project" value="UniProtKB-UniRule"/>
</dbReference>
<dbReference type="SUPFAM" id="SSF51011">
    <property type="entry name" value="Glycosyl hydrolase domain"/>
    <property type="match status" value="1"/>
</dbReference>
<sequence length="556" mass="66233">MKDFKKSTIYQIYPKSFKDSNGDGWGDLKGVIEKLPYLKQLGVDYIWLTPFYVSPQNDNGYDIQDYYEIDPRFGTMRDFEKLVFLANQMEIGIMLDMVFNHTSTNHPWFQKALQGDQKYKNYYIFRKGKNGNPPTNWTSKFGGGAWEYVKELDEYYLHLFDKTQADLNWSNPELRQQIYEVVNFWMKKGVQGFRFDVINLISKPENLKDDIEGDGRCFYTDGPTIHQYLKELNQQTFGKNKGIVTVGEMSSTTIDHCVQYTHPKNKELSMVFNFHHLKVDYKKEDKWTLMDFDFLQLKKILNHWQMGMQEGNGWSAVFWCNHDQPRIVSRFGDDKKYHKESAKMLATCIHMFRGTPYIYQGEEIGMTNPYFEQIDEYRDVESINYYHILREKGKDKKEIMKILQTKSRDNSRTPMQWNAKKHGGFTTGTPWIAVSKNFNDINVEKALQDQDSIFYHYQKLIALRKKWDIIAYGEYQPILEEHPTIFAYLRHFKQEKLLVINNFYAKEALFELPLEFKKFNRYQKQILISNYKDSSQEINRIKLRPYESIVYHLENV</sequence>
<evidence type="ECO:0000313" key="8">
    <source>
        <dbReference type="EMBL" id="SJZ41763.1"/>
    </source>
</evidence>
<dbReference type="SUPFAM" id="SSF51445">
    <property type="entry name" value="(Trans)glycosidases"/>
    <property type="match status" value="1"/>
</dbReference>
<dbReference type="RefSeq" id="WP_087677968.1">
    <property type="nucleotide sequence ID" value="NZ_FUWV01000002.1"/>
</dbReference>
<evidence type="ECO:0000256" key="2">
    <source>
        <dbReference type="ARBA" id="ARBA00008061"/>
    </source>
</evidence>
<dbReference type="NCBIfam" id="NF008183">
    <property type="entry name" value="PRK10933.1"/>
    <property type="match status" value="1"/>
</dbReference>
<dbReference type="PANTHER" id="PTHR10357">
    <property type="entry name" value="ALPHA-AMYLASE FAMILY MEMBER"/>
    <property type="match status" value="1"/>
</dbReference>
<evidence type="ECO:0000313" key="9">
    <source>
        <dbReference type="Proteomes" id="UP000196365"/>
    </source>
</evidence>
<dbReference type="EMBL" id="FUWV01000002">
    <property type="protein sequence ID" value="SJZ41763.1"/>
    <property type="molecule type" value="Genomic_DNA"/>
</dbReference>